<feature type="compositionally biased region" description="Pro residues" evidence="2">
    <location>
        <begin position="117"/>
        <end position="148"/>
    </location>
</feature>
<feature type="compositionally biased region" description="Pro residues" evidence="2">
    <location>
        <begin position="178"/>
        <end position="192"/>
    </location>
</feature>
<comment type="caution">
    <text evidence="3">The sequence shown here is derived from an EMBL/GenBank/DDBJ whole genome shotgun (WGS) entry which is preliminary data.</text>
</comment>
<dbReference type="EMBL" id="LLZS01000006">
    <property type="protein sequence ID" value="KUR71577.1"/>
    <property type="molecule type" value="Genomic_DNA"/>
</dbReference>
<dbReference type="PANTHER" id="PTHR13037">
    <property type="entry name" value="FORMIN"/>
    <property type="match status" value="1"/>
</dbReference>
<reference evidence="3 4" key="1">
    <citation type="submission" date="2015-10" db="EMBL/GenBank/DDBJ databases">
        <title>Draft genome sequence of Novosphingobium fuchskuhlense DSM 25065 isolated from a surface water sample of the southwest basin of Lake Grosse Fuchskuhle.</title>
        <authorList>
            <person name="Ruckert C."/>
            <person name="Winkler A."/>
            <person name="Glaeser J."/>
            <person name="Grossart H.-P."/>
            <person name="Kalinowski J."/>
            <person name="Glaeser S."/>
        </authorList>
    </citation>
    <scope>NUCLEOTIDE SEQUENCE [LARGE SCALE GENOMIC DNA]</scope>
    <source>
        <strain evidence="3 4">FNE08-7</strain>
    </source>
</reference>
<organism evidence="3 4">
    <name type="scientific">Novosphingobium fuchskuhlense</name>
    <dbReference type="NCBI Taxonomy" id="1117702"/>
    <lineage>
        <taxon>Bacteria</taxon>
        <taxon>Pseudomonadati</taxon>
        <taxon>Pseudomonadota</taxon>
        <taxon>Alphaproteobacteria</taxon>
        <taxon>Sphingomonadales</taxon>
        <taxon>Sphingomonadaceae</taxon>
        <taxon>Novosphingobium</taxon>
    </lineage>
</organism>
<feature type="compositionally biased region" description="Basic and acidic residues" evidence="2">
    <location>
        <begin position="464"/>
        <end position="486"/>
    </location>
</feature>
<feature type="region of interest" description="Disordered" evidence="2">
    <location>
        <begin position="288"/>
        <end position="307"/>
    </location>
</feature>
<keyword evidence="1" id="KW-0945">Host-virus interaction</keyword>
<protein>
    <recommendedName>
        <fullName evidence="5">SD-repeat containing protein B domain-containing protein</fullName>
    </recommendedName>
</protein>
<gene>
    <name evidence="3" type="ORF">AQZ52_08115</name>
</gene>
<accession>A0A117UVE9</accession>
<proteinExistence type="predicted"/>
<evidence type="ECO:0000256" key="1">
    <source>
        <dbReference type="ARBA" id="ARBA00022581"/>
    </source>
</evidence>
<evidence type="ECO:0000256" key="2">
    <source>
        <dbReference type="SAM" id="MobiDB-lite"/>
    </source>
</evidence>
<feature type="compositionally biased region" description="Low complexity" evidence="2">
    <location>
        <begin position="74"/>
        <end position="95"/>
    </location>
</feature>
<feature type="compositionally biased region" description="Low complexity" evidence="2">
    <location>
        <begin position="103"/>
        <end position="116"/>
    </location>
</feature>
<feature type="compositionally biased region" description="Low complexity" evidence="2">
    <location>
        <begin position="226"/>
        <end position="235"/>
    </location>
</feature>
<evidence type="ECO:0000313" key="4">
    <source>
        <dbReference type="Proteomes" id="UP000058012"/>
    </source>
</evidence>
<feature type="compositionally biased region" description="Pro residues" evidence="2">
    <location>
        <begin position="236"/>
        <end position="247"/>
    </location>
</feature>
<dbReference type="STRING" id="1117702.AQZ52_08115"/>
<feature type="compositionally biased region" description="Low complexity" evidence="2">
    <location>
        <begin position="156"/>
        <end position="177"/>
    </location>
</feature>
<feature type="compositionally biased region" description="Low complexity" evidence="2">
    <location>
        <begin position="49"/>
        <end position="65"/>
    </location>
</feature>
<evidence type="ECO:0008006" key="5">
    <source>
        <dbReference type="Google" id="ProtNLM"/>
    </source>
</evidence>
<dbReference type="AlphaFoldDB" id="A0A117UVE9"/>
<keyword evidence="4" id="KW-1185">Reference proteome</keyword>
<evidence type="ECO:0000313" key="3">
    <source>
        <dbReference type="EMBL" id="KUR71577.1"/>
    </source>
</evidence>
<dbReference type="Proteomes" id="UP000058012">
    <property type="component" value="Unassembled WGS sequence"/>
</dbReference>
<name>A0A117UVE9_9SPHN</name>
<feature type="region of interest" description="Disordered" evidence="2">
    <location>
        <begin position="464"/>
        <end position="490"/>
    </location>
</feature>
<dbReference type="PANTHER" id="PTHR13037:SF24">
    <property type="entry name" value="POLYCOMB PROTEIN PCL-RELATED"/>
    <property type="match status" value="1"/>
</dbReference>
<sequence>MRVVLGATLALAGDTARRELSPPDGPAADPVREARKARRPARLPEPRFAEAAAPVTKAAAAPARKAAAKRAAPKKAAVFAAPEALPGPEFAAAAPAPSPPSAPEVAAPTLPEVAPQEAPPPEPVAQPPEAAPIPQAPPAIPPEGPPAPAMDEAQLAEAPAAAPPAVAATPPDAAPAATPAPPPATAASPQPPASKIAAPKAEPEPPTTAPAPALTPNKTSLADALPRPAFGGPAPTAAPHPPPPPTRAPVTSAPAPPRLAYLATTAAALPAAAASGFAASRSALPEPRFGLPASPGGPKPALTASSQRANITDSAGLGAATKVPVISEDDELILQIETPGAGMSDTIVAYGLREGVYLPLGALTRFLDLPIAVSDDGHYASGWFLNEKRTLALNLRDGTLVVAGRPLALGKGDAVAYEGELYVRADRIGDIFPLDLKVDLRAQTITLQTREPFPFEERLAREADRERLASRSGREGPARFPREETPWRGLSVPMGETELRALTDDDLGARLEADLRLSGDIAFMTARAYTSLSTRDGLTAARLELGRRDPDGDLLGPLKATEFQLGDVATGALPIGLRGVSGRGAFITNAPLEQASIFDAVDLRGDLLDGYEVELYRNNTLIGSTRTPVNGQYAFLQVPVDFGLNVFRLVFYGPQGQRREVVRKISVGDGRLAPGQFIYSLGAAQKDTNLFGVRGPRFSAAPDFGSWRATAELGYGINRAVTATMGAATWASGGKHHWLAATGLRTGIGATALRLDLGLQDAGGHTVEMGLGGKLLGLGYSLNHAEYGGGAIDEVRAFTGEPLRRATELNLNTTLHLGSGTHARIMPITSQVRRIEFADGRRQTDAALRTTLPLGGVLLSNTFDYNHTSAPNIAGGTDTSNRLIGTFDLATLSGSRTRYRASLGYGLAPGVNLQSVTVEADRRFGESTLVRGGITHTLAEHQTTLGLSAIRRIGPVNVAFDGSYGFPTRNFSLALRVGFSFGRNPLSGRGFIARPGLTSGGAVAVSAFADANANGLRDPGEAPVAGVTFLSGTDETRTDANGRAFVAGLGDGARASIRVDGDSMPDIALAPARPGIEVVPRPGRIHTSDFAIVTLSDIEGTAYFRAESGTRAVSRLQLRLLRADGTLAARARSESDGFFLFERLPAGEYRLDLDPQQAATLKIRLEAPVTVTLGGKSGVVRQSITVKSAQ</sequence>
<feature type="region of interest" description="Disordered" evidence="2">
    <location>
        <begin position="12"/>
        <end position="254"/>
    </location>
</feature>